<dbReference type="RefSeq" id="WP_026398516.1">
    <property type="nucleotide sequence ID" value="NZ_AUBI01000013.1"/>
</dbReference>
<dbReference type="STRING" id="1120919.GCA_000429165_02925"/>
<keyword evidence="1" id="KW-0472">Membrane</keyword>
<accession>A0A511XD82</accession>
<evidence type="ECO:0000313" key="3">
    <source>
        <dbReference type="Proteomes" id="UP000321635"/>
    </source>
</evidence>
<keyword evidence="1" id="KW-0812">Transmembrane</keyword>
<proteinExistence type="predicted"/>
<dbReference type="AlphaFoldDB" id="A0A511XD82"/>
<feature type="transmembrane region" description="Helical" evidence="1">
    <location>
        <begin position="121"/>
        <end position="139"/>
    </location>
</feature>
<organism evidence="2 3">
    <name type="scientific">Acetobacter nitrogenifigens DSM 23921 = NBRC 105050</name>
    <dbReference type="NCBI Taxonomy" id="1120919"/>
    <lineage>
        <taxon>Bacteria</taxon>
        <taxon>Pseudomonadati</taxon>
        <taxon>Pseudomonadota</taxon>
        <taxon>Alphaproteobacteria</taxon>
        <taxon>Acetobacterales</taxon>
        <taxon>Acetobacteraceae</taxon>
        <taxon>Acetobacter</taxon>
    </lineage>
</organism>
<evidence type="ECO:0000256" key="1">
    <source>
        <dbReference type="SAM" id="Phobius"/>
    </source>
</evidence>
<evidence type="ECO:0000313" key="2">
    <source>
        <dbReference type="EMBL" id="GEN60914.1"/>
    </source>
</evidence>
<feature type="transmembrane region" description="Helical" evidence="1">
    <location>
        <begin position="191"/>
        <end position="208"/>
    </location>
</feature>
<evidence type="ECO:0008006" key="4">
    <source>
        <dbReference type="Google" id="ProtNLM"/>
    </source>
</evidence>
<dbReference type="OrthoDB" id="7277369at2"/>
<protein>
    <recommendedName>
        <fullName evidence="4">DedA family protein</fullName>
    </recommendedName>
</protein>
<sequence length="218" mass="23186">MSLPSLSSWLAVSVHDPALQAVAILLATFILEDGATLLTAIAVGDGLIAWPLALSALYVGIIIGDAGLYGLGRLAAFWPPARRWAPAEKTRQMPVTTDDSGGWSAQIKRRFAPTAPEGGALWWRGAALFRVVFICRFIPGTRLPVYTASGFFGAGFLIFMLATAIATLFWTSALFALSLHVGRPLLDALGAWRWLGVIGFLAAIVFVGRHISGGGKHA</sequence>
<comment type="caution">
    <text evidence="2">The sequence shown here is derived from an EMBL/GenBank/DDBJ whole genome shotgun (WGS) entry which is preliminary data.</text>
</comment>
<gene>
    <name evidence="2" type="ORF">ANI02nite_27980</name>
</gene>
<feature type="transmembrane region" description="Helical" evidence="1">
    <location>
        <begin position="20"/>
        <end position="43"/>
    </location>
</feature>
<feature type="transmembrane region" description="Helical" evidence="1">
    <location>
        <begin position="151"/>
        <end position="179"/>
    </location>
</feature>
<dbReference type="Proteomes" id="UP000321635">
    <property type="component" value="Unassembled WGS sequence"/>
</dbReference>
<name>A0A511XD82_9PROT</name>
<keyword evidence="3" id="KW-1185">Reference proteome</keyword>
<dbReference type="EMBL" id="BJYF01000022">
    <property type="protein sequence ID" value="GEN60914.1"/>
    <property type="molecule type" value="Genomic_DNA"/>
</dbReference>
<feature type="transmembrane region" description="Helical" evidence="1">
    <location>
        <begin position="50"/>
        <end position="71"/>
    </location>
</feature>
<keyword evidence="1" id="KW-1133">Transmembrane helix</keyword>
<reference evidence="2 3" key="1">
    <citation type="submission" date="2019-07" db="EMBL/GenBank/DDBJ databases">
        <title>Whole genome shotgun sequence of Acetobacter nitrogenifigens NBRC 105050.</title>
        <authorList>
            <person name="Hosoyama A."/>
            <person name="Uohara A."/>
            <person name="Ohji S."/>
            <person name="Ichikawa N."/>
        </authorList>
    </citation>
    <scope>NUCLEOTIDE SEQUENCE [LARGE SCALE GENOMIC DNA]</scope>
    <source>
        <strain evidence="2 3">NBRC 105050</strain>
    </source>
</reference>